<evidence type="ECO:0000259" key="1">
    <source>
        <dbReference type="PROSITE" id="PS51819"/>
    </source>
</evidence>
<dbReference type="Proteomes" id="UP000317940">
    <property type="component" value="Unassembled WGS sequence"/>
</dbReference>
<comment type="caution">
    <text evidence="2">The sequence shown here is derived from an EMBL/GenBank/DDBJ whole genome shotgun (WGS) entry which is preliminary data.</text>
</comment>
<accession>A0A561UPE6</accession>
<feature type="domain" description="VOC" evidence="1">
    <location>
        <begin position="10"/>
        <end position="124"/>
    </location>
</feature>
<reference evidence="2 3" key="1">
    <citation type="submission" date="2019-06" db="EMBL/GenBank/DDBJ databases">
        <title>Sequencing the genomes of 1000 actinobacteria strains.</title>
        <authorList>
            <person name="Klenk H.-P."/>
        </authorList>
    </citation>
    <scope>NUCLEOTIDE SEQUENCE [LARGE SCALE GENOMIC DNA]</scope>
    <source>
        <strain evidence="2 3">DSM 44826</strain>
    </source>
</reference>
<dbReference type="PANTHER" id="PTHR33993">
    <property type="entry name" value="GLYOXALASE-RELATED"/>
    <property type="match status" value="1"/>
</dbReference>
<dbReference type="Gene3D" id="3.10.180.10">
    <property type="entry name" value="2,3-Dihydroxybiphenyl 1,2-Dioxygenase, domain 1"/>
    <property type="match status" value="2"/>
</dbReference>
<dbReference type="InterPro" id="IPR052164">
    <property type="entry name" value="Anthracycline_SecMetBiosynth"/>
</dbReference>
<evidence type="ECO:0000313" key="2">
    <source>
        <dbReference type="EMBL" id="TWG01235.1"/>
    </source>
</evidence>
<dbReference type="CDD" id="cd07247">
    <property type="entry name" value="SgaA_N_like"/>
    <property type="match status" value="2"/>
</dbReference>
<dbReference type="PANTHER" id="PTHR33993:SF14">
    <property type="entry name" value="GB|AAF24581.1"/>
    <property type="match status" value="1"/>
</dbReference>
<dbReference type="InterPro" id="IPR029068">
    <property type="entry name" value="Glyas_Bleomycin-R_OHBP_Dase"/>
</dbReference>
<sequence length="254" mass="26723">MQNDELVTNGPCWVELATTDVPSATNFYTGLFGWRAGAEPRAAIGDRTVLSQSAGPVAALLPGLGEGGAPAWLPSFLVDSVDETVARVRVAGGTVRREPAEVSVLGRSAVVADPSGAPFGLWQAREFAGAAVLNEPNSLGWVELHTRDVAACTAFYPKVFGWSVDASEHYTQWGLGGADFGGMARIDEHHPAGTRPHWLPYFAVSDVDAMLNKAVGHGAERVMGPVDVPQGPRIAVLRDLQGAAFGMYLAGTEG</sequence>
<dbReference type="Pfam" id="PF00903">
    <property type="entry name" value="Glyoxalase"/>
    <property type="match status" value="2"/>
</dbReference>
<feature type="domain" description="VOC" evidence="1">
    <location>
        <begin position="138"/>
        <end position="250"/>
    </location>
</feature>
<dbReference type="OrthoDB" id="9793039at2"/>
<proteinExistence type="predicted"/>
<dbReference type="InterPro" id="IPR037523">
    <property type="entry name" value="VOC_core"/>
</dbReference>
<keyword evidence="3" id="KW-1185">Reference proteome</keyword>
<name>A0A561UPE6_9ACTN</name>
<dbReference type="RefSeq" id="WP_145907301.1">
    <property type="nucleotide sequence ID" value="NZ_BAAAMZ010000040.1"/>
</dbReference>
<dbReference type="AlphaFoldDB" id="A0A561UPE6"/>
<protein>
    <recommendedName>
        <fullName evidence="1">VOC domain-containing protein</fullName>
    </recommendedName>
</protein>
<gene>
    <name evidence="2" type="ORF">FHX73_115127</name>
</gene>
<dbReference type="SUPFAM" id="SSF54593">
    <property type="entry name" value="Glyoxalase/Bleomycin resistance protein/Dihydroxybiphenyl dioxygenase"/>
    <property type="match status" value="2"/>
</dbReference>
<dbReference type="EMBL" id="VIWT01000001">
    <property type="protein sequence ID" value="TWG01235.1"/>
    <property type="molecule type" value="Genomic_DNA"/>
</dbReference>
<organism evidence="2 3">
    <name type="scientific">Kitasatospora viridis</name>
    <dbReference type="NCBI Taxonomy" id="281105"/>
    <lineage>
        <taxon>Bacteria</taxon>
        <taxon>Bacillati</taxon>
        <taxon>Actinomycetota</taxon>
        <taxon>Actinomycetes</taxon>
        <taxon>Kitasatosporales</taxon>
        <taxon>Streptomycetaceae</taxon>
        <taxon>Kitasatospora</taxon>
    </lineage>
</organism>
<evidence type="ECO:0000313" key="3">
    <source>
        <dbReference type="Proteomes" id="UP000317940"/>
    </source>
</evidence>
<dbReference type="InterPro" id="IPR004360">
    <property type="entry name" value="Glyas_Fos-R_dOase_dom"/>
</dbReference>
<dbReference type="PROSITE" id="PS51819">
    <property type="entry name" value="VOC"/>
    <property type="match status" value="2"/>
</dbReference>